<sequence length="123" mass="13296">MPPHRRRRPLALLTLALAAAQRDNHDAPVYSDCELHCDGGSCAYRHCDDISCRGGACRFEDCKRPSCDGGACTFVRCADPSCRGGGCEFTDTTTTLGWGYCDGGNCRVQGEEWPSRVAGVLSF</sequence>
<evidence type="ECO:0000256" key="1">
    <source>
        <dbReference type="SAM" id="SignalP"/>
    </source>
</evidence>
<dbReference type="AlphaFoldDB" id="A0A8J2SK88"/>
<reference evidence="2" key="1">
    <citation type="submission" date="2021-11" db="EMBL/GenBank/DDBJ databases">
        <authorList>
            <consortium name="Genoscope - CEA"/>
            <person name="William W."/>
        </authorList>
    </citation>
    <scope>NUCLEOTIDE SEQUENCE</scope>
</reference>
<evidence type="ECO:0000313" key="3">
    <source>
        <dbReference type="Proteomes" id="UP000789595"/>
    </source>
</evidence>
<keyword evidence="3" id="KW-1185">Reference proteome</keyword>
<dbReference type="OrthoDB" id="73103at2759"/>
<evidence type="ECO:0000313" key="2">
    <source>
        <dbReference type="EMBL" id="CAH0373913.1"/>
    </source>
</evidence>
<keyword evidence="1" id="KW-0732">Signal</keyword>
<protein>
    <recommendedName>
        <fullName evidence="4">LNR domain-containing protein</fullName>
    </recommendedName>
</protein>
<feature type="signal peptide" evidence="1">
    <location>
        <begin position="1"/>
        <end position="20"/>
    </location>
</feature>
<feature type="chain" id="PRO_5035284017" description="LNR domain-containing protein" evidence="1">
    <location>
        <begin position="21"/>
        <end position="123"/>
    </location>
</feature>
<gene>
    <name evidence="2" type="ORF">PECAL_4P11610</name>
</gene>
<dbReference type="Proteomes" id="UP000789595">
    <property type="component" value="Unassembled WGS sequence"/>
</dbReference>
<evidence type="ECO:0008006" key="4">
    <source>
        <dbReference type="Google" id="ProtNLM"/>
    </source>
</evidence>
<dbReference type="EMBL" id="CAKKNE010000004">
    <property type="protein sequence ID" value="CAH0373913.1"/>
    <property type="molecule type" value="Genomic_DNA"/>
</dbReference>
<organism evidence="2 3">
    <name type="scientific">Pelagomonas calceolata</name>
    <dbReference type="NCBI Taxonomy" id="35677"/>
    <lineage>
        <taxon>Eukaryota</taxon>
        <taxon>Sar</taxon>
        <taxon>Stramenopiles</taxon>
        <taxon>Ochrophyta</taxon>
        <taxon>Pelagophyceae</taxon>
        <taxon>Pelagomonadales</taxon>
        <taxon>Pelagomonadaceae</taxon>
        <taxon>Pelagomonas</taxon>
    </lineage>
</organism>
<accession>A0A8J2SK88</accession>
<name>A0A8J2SK88_9STRA</name>
<proteinExistence type="predicted"/>
<comment type="caution">
    <text evidence="2">The sequence shown here is derived from an EMBL/GenBank/DDBJ whole genome shotgun (WGS) entry which is preliminary data.</text>
</comment>